<dbReference type="CDD" id="cd07245">
    <property type="entry name" value="VOC_like"/>
    <property type="match status" value="1"/>
</dbReference>
<evidence type="ECO:0000313" key="2">
    <source>
        <dbReference type="EMBL" id="KXZ46118.1"/>
    </source>
</evidence>
<reference evidence="3" key="1">
    <citation type="journal article" date="2016" name="Nat. Commun.">
        <title>The Gonium pectorale genome demonstrates co-option of cell cycle regulation during the evolution of multicellularity.</title>
        <authorList>
            <person name="Hanschen E.R."/>
            <person name="Marriage T.N."/>
            <person name="Ferris P.J."/>
            <person name="Hamaji T."/>
            <person name="Toyoda A."/>
            <person name="Fujiyama A."/>
            <person name="Neme R."/>
            <person name="Noguchi H."/>
            <person name="Minakuchi Y."/>
            <person name="Suzuki M."/>
            <person name="Kawai-Toyooka H."/>
            <person name="Smith D.R."/>
            <person name="Sparks H."/>
            <person name="Anderson J."/>
            <person name="Bakaric R."/>
            <person name="Luria V."/>
            <person name="Karger A."/>
            <person name="Kirschner M.W."/>
            <person name="Durand P.M."/>
            <person name="Michod R.E."/>
            <person name="Nozaki H."/>
            <person name="Olson B.J."/>
        </authorList>
    </citation>
    <scope>NUCLEOTIDE SEQUENCE [LARGE SCALE GENOMIC DNA]</scope>
    <source>
        <strain evidence="3">NIES-2863</strain>
    </source>
</reference>
<name>A0A150G8H0_GONPE</name>
<proteinExistence type="predicted"/>
<protein>
    <recommendedName>
        <fullName evidence="1">VOC domain-containing protein</fullName>
    </recommendedName>
</protein>
<dbReference type="Gene3D" id="3.10.180.10">
    <property type="entry name" value="2,3-Dihydroxybiphenyl 1,2-Dioxygenase, domain 1"/>
    <property type="match status" value="1"/>
</dbReference>
<dbReference type="AlphaFoldDB" id="A0A150G8H0"/>
<feature type="domain" description="VOC" evidence="1">
    <location>
        <begin position="77"/>
        <end position="196"/>
    </location>
</feature>
<dbReference type="InterPro" id="IPR050383">
    <property type="entry name" value="GlyoxalaseI/FosfomycinResist"/>
</dbReference>
<organism evidence="2 3">
    <name type="scientific">Gonium pectorale</name>
    <name type="common">Green alga</name>
    <dbReference type="NCBI Taxonomy" id="33097"/>
    <lineage>
        <taxon>Eukaryota</taxon>
        <taxon>Viridiplantae</taxon>
        <taxon>Chlorophyta</taxon>
        <taxon>core chlorophytes</taxon>
        <taxon>Chlorophyceae</taxon>
        <taxon>CS clade</taxon>
        <taxon>Chlamydomonadales</taxon>
        <taxon>Volvocaceae</taxon>
        <taxon>Gonium</taxon>
    </lineage>
</organism>
<dbReference type="OrthoDB" id="5371818at2759"/>
<dbReference type="Proteomes" id="UP000075714">
    <property type="component" value="Unassembled WGS sequence"/>
</dbReference>
<evidence type="ECO:0000259" key="1">
    <source>
        <dbReference type="PROSITE" id="PS51819"/>
    </source>
</evidence>
<dbReference type="InterPro" id="IPR004360">
    <property type="entry name" value="Glyas_Fos-R_dOase_dom"/>
</dbReference>
<gene>
    <name evidence="2" type="ORF">GPECTOR_47g396</name>
</gene>
<comment type="caution">
    <text evidence="2">The sequence shown here is derived from an EMBL/GenBank/DDBJ whole genome shotgun (WGS) entry which is preliminary data.</text>
</comment>
<dbReference type="InterPro" id="IPR037523">
    <property type="entry name" value="VOC_core"/>
</dbReference>
<evidence type="ECO:0000313" key="3">
    <source>
        <dbReference type="Proteomes" id="UP000075714"/>
    </source>
</evidence>
<sequence length="200" mass="21803">MQGCVGRCAPARSGRARAVPVFCAARLSFFGRFSTGPNVPYNKYGFRQVSSPMTASAGSATVAQKLVGVAGGVDFKGVHHVALLCQNLERSLEFYQGVLGLEINPERPHSKLPYRGAWLWIGPEMIHLMELPNPDPMSGRPEHGGRDRHFCVGVAAVDPLVAKLEAAGVPYTKSMSGRPAVFFRDPDMNCLECVEMEAWR</sequence>
<dbReference type="SUPFAM" id="SSF54593">
    <property type="entry name" value="Glyoxalase/Bleomycin resistance protein/Dihydroxybiphenyl dioxygenase"/>
    <property type="match status" value="1"/>
</dbReference>
<accession>A0A150G8H0</accession>
<keyword evidence="3" id="KW-1185">Reference proteome</keyword>
<dbReference type="InterPro" id="IPR029068">
    <property type="entry name" value="Glyas_Bleomycin-R_OHBP_Dase"/>
</dbReference>
<dbReference type="Pfam" id="PF00903">
    <property type="entry name" value="Glyoxalase"/>
    <property type="match status" value="1"/>
</dbReference>
<dbReference type="PROSITE" id="PS51819">
    <property type="entry name" value="VOC"/>
    <property type="match status" value="1"/>
</dbReference>
<dbReference type="PANTHER" id="PTHR21366:SF22">
    <property type="entry name" value="VOC DOMAIN-CONTAINING PROTEIN"/>
    <property type="match status" value="1"/>
</dbReference>
<dbReference type="PANTHER" id="PTHR21366">
    <property type="entry name" value="GLYOXALASE FAMILY PROTEIN"/>
    <property type="match status" value="1"/>
</dbReference>
<dbReference type="EMBL" id="LSYV01000048">
    <property type="protein sequence ID" value="KXZ46118.1"/>
    <property type="molecule type" value="Genomic_DNA"/>
</dbReference>